<feature type="transmembrane region" description="Helical" evidence="1">
    <location>
        <begin position="434"/>
        <end position="453"/>
    </location>
</feature>
<sequence>MNVSIPRQPPTLDNKVRLVDKSLEENIGMLEKRPFPESDDAGSPSDISKWARYILSSPAAFVHSLLSRPFLMRLVWFLVPSFLQGRNAHPQSSKLSPTAYLDGMRGLAALFVFFCHYTYTAFDVGFAWGGNDSNYDILKIPILRLWYQGPVSVTVFFLISGYALSYRPLKLIRSQNSQELLNTLSSSVFRRLIRLYVPTAIATFLVVCFVRIGVYEHTREFAGDRTYFKFVMESHPVRAENAWDQWADYYWTMLRMVHVFGWDRPFAHNFYHPHLWTIPIEYRCSLYLFLVILATARLRMMWRYATLLGVILLSYRHSRWELIMFLFGMALAEWDLYRGAHVSGSTEGSKRDPLKQFQSLYWNCISVLGLFLMSFPDAGSETTPGYVYLSTWIPSWWDSEPYRPWQSIGCLIFALAVSNSDFWKGFYNSAFSQYLGKISYALYLVHGPVMHMVGYRWERWAWNVTGVEGSQYVSGFVLSMFLCIPSVFWAADVFWRAVDIPTVKFARWFENQLIVNNK</sequence>
<feature type="domain" description="Acyltransferase 3" evidence="2">
    <location>
        <begin position="99"/>
        <end position="484"/>
    </location>
</feature>
<name>A0A0P7BJ65_9HYPO</name>
<keyword evidence="1" id="KW-0812">Transmembrane</keyword>
<organism evidence="3 4">
    <name type="scientific">Neonectria ditissima</name>
    <dbReference type="NCBI Taxonomy" id="78410"/>
    <lineage>
        <taxon>Eukaryota</taxon>
        <taxon>Fungi</taxon>
        <taxon>Dikarya</taxon>
        <taxon>Ascomycota</taxon>
        <taxon>Pezizomycotina</taxon>
        <taxon>Sordariomycetes</taxon>
        <taxon>Hypocreomycetidae</taxon>
        <taxon>Hypocreales</taxon>
        <taxon>Nectriaceae</taxon>
        <taxon>Neonectria</taxon>
    </lineage>
</organism>
<feature type="transmembrane region" description="Helical" evidence="1">
    <location>
        <begin position="104"/>
        <end position="125"/>
    </location>
</feature>
<feature type="transmembrane region" description="Helical" evidence="1">
    <location>
        <begin position="360"/>
        <end position="376"/>
    </location>
</feature>
<feature type="transmembrane region" description="Helical" evidence="1">
    <location>
        <begin position="145"/>
        <end position="164"/>
    </location>
</feature>
<feature type="transmembrane region" description="Helical" evidence="1">
    <location>
        <begin position="473"/>
        <end position="495"/>
    </location>
</feature>
<dbReference type="GO" id="GO:0016747">
    <property type="term" value="F:acyltransferase activity, transferring groups other than amino-acyl groups"/>
    <property type="evidence" value="ECO:0007669"/>
    <property type="project" value="InterPro"/>
</dbReference>
<dbReference type="PANTHER" id="PTHR23028:SF134">
    <property type="entry name" value="PUTATIVE (AFU_ORTHOLOGUE AFUA_4G08520)-RELATED"/>
    <property type="match status" value="1"/>
</dbReference>
<gene>
    <name evidence="3" type="ORF">AK830_g1323</name>
</gene>
<dbReference type="InterPro" id="IPR002656">
    <property type="entry name" value="Acyl_transf_3_dom"/>
</dbReference>
<evidence type="ECO:0000313" key="4">
    <source>
        <dbReference type="Proteomes" id="UP000050424"/>
    </source>
</evidence>
<dbReference type="PANTHER" id="PTHR23028">
    <property type="entry name" value="ACETYLTRANSFERASE"/>
    <property type="match status" value="1"/>
</dbReference>
<proteinExistence type="predicted"/>
<feature type="transmembrane region" description="Helical" evidence="1">
    <location>
        <begin position="274"/>
        <end position="293"/>
    </location>
</feature>
<dbReference type="STRING" id="78410.A0A0P7BJ65"/>
<keyword evidence="4" id="KW-1185">Reference proteome</keyword>
<feature type="transmembrane region" description="Helical" evidence="1">
    <location>
        <begin position="195"/>
        <end position="214"/>
    </location>
</feature>
<dbReference type="EMBL" id="LKCW01000010">
    <property type="protein sequence ID" value="KPM45208.1"/>
    <property type="molecule type" value="Genomic_DNA"/>
</dbReference>
<keyword evidence="1" id="KW-1133">Transmembrane helix</keyword>
<evidence type="ECO:0000259" key="2">
    <source>
        <dbReference type="Pfam" id="PF01757"/>
    </source>
</evidence>
<evidence type="ECO:0000256" key="1">
    <source>
        <dbReference type="SAM" id="Phobius"/>
    </source>
</evidence>
<dbReference type="AlphaFoldDB" id="A0A0P7BJ65"/>
<protein>
    <recommendedName>
        <fullName evidence="2">Acyltransferase 3 domain-containing protein</fullName>
    </recommendedName>
</protein>
<dbReference type="Pfam" id="PF01757">
    <property type="entry name" value="Acyl_transf_3"/>
    <property type="match status" value="1"/>
</dbReference>
<dbReference type="Proteomes" id="UP000050424">
    <property type="component" value="Unassembled WGS sequence"/>
</dbReference>
<reference evidence="3 4" key="1">
    <citation type="submission" date="2015-09" db="EMBL/GenBank/DDBJ databases">
        <title>Draft genome of a European isolate of the apple canker pathogen Neonectria ditissima.</title>
        <authorList>
            <person name="Gomez-Cortecero A."/>
            <person name="Harrison R.J."/>
            <person name="Armitage A.D."/>
        </authorList>
    </citation>
    <scope>NUCLEOTIDE SEQUENCE [LARGE SCALE GENOMIC DNA]</scope>
    <source>
        <strain evidence="3 4">R09/05</strain>
    </source>
</reference>
<keyword evidence="1" id="KW-0472">Membrane</keyword>
<dbReference type="InterPro" id="IPR050879">
    <property type="entry name" value="Acyltransferase_3"/>
</dbReference>
<dbReference type="OrthoDB" id="5819582at2759"/>
<accession>A0A0P7BJ65</accession>
<comment type="caution">
    <text evidence="3">The sequence shown here is derived from an EMBL/GenBank/DDBJ whole genome shotgun (WGS) entry which is preliminary data.</text>
</comment>
<evidence type="ECO:0000313" key="3">
    <source>
        <dbReference type="EMBL" id="KPM45208.1"/>
    </source>
</evidence>